<evidence type="ECO:0000313" key="1">
    <source>
        <dbReference type="EMBL" id="GFY21977.1"/>
    </source>
</evidence>
<comment type="caution">
    <text evidence="1">The sequence shown here is derived from an EMBL/GenBank/DDBJ whole genome shotgun (WGS) entry which is preliminary data.</text>
</comment>
<accession>A0A8X6SXJ9</accession>
<dbReference type="GO" id="GO:0003676">
    <property type="term" value="F:nucleic acid binding"/>
    <property type="evidence" value="ECO:0007669"/>
    <property type="project" value="InterPro"/>
</dbReference>
<organism evidence="1 2">
    <name type="scientific">Trichonephila clavipes</name>
    <name type="common">Golden silk orbweaver</name>
    <name type="synonym">Nephila clavipes</name>
    <dbReference type="NCBI Taxonomy" id="2585209"/>
    <lineage>
        <taxon>Eukaryota</taxon>
        <taxon>Metazoa</taxon>
        <taxon>Ecdysozoa</taxon>
        <taxon>Arthropoda</taxon>
        <taxon>Chelicerata</taxon>
        <taxon>Arachnida</taxon>
        <taxon>Araneae</taxon>
        <taxon>Araneomorphae</taxon>
        <taxon>Entelegynae</taxon>
        <taxon>Araneoidea</taxon>
        <taxon>Nephilidae</taxon>
        <taxon>Trichonephila</taxon>
    </lineage>
</organism>
<dbReference type="Proteomes" id="UP000887159">
    <property type="component" value="Unassembled WGS sequence"/>
</dbReference>
<keyword evidence="2" id="KW-1185">Reference proteome</keyword>
<dbReference type="InterPro" id="IPR036397">
    <property type="entry name" value="RNaseH_sf"/>
</dbReference>
<proteinExistence type="predicted"/>
<reference evidence="1" key="1">
    <citation type="submission" date="2020-08" db="EMBL/GenBank/DDBJ databases">
        <title>Multicomponent nature underlies the extraordinary mechanical properties of spider dragline silk.</title>
        <authorList>
            <person name="Kono N."/>
            <person name="Nakamura H."/>
            <person name="Mori M."/>
            <person name="Yoshida Y."/>
            <person name="Ohtoshi R."/>
            <person name="Malay A.D."/>
            <person name="Moran D.A.P."/>
            <person name="Tomita M."/>
            <person name="Numata K."/>
            <person name="Arakawa K."/>
        </authorList>
    </citation>
    <scope>NUCLEOTIDE SEQUENCE</scope>
</reference>
<gene>
    <name evidence="1" type="primary">X975_12333</name>
    <name evidence="1" type="ORF">TNCV_3296211</name>
</gene>
<dbReference type="Gene3D" id="3.30.420.10">
    <property type="entry name" value="Ribonuclease H-like superfamily/Ribonuclease H"/>
    <property type="match status" value="1"/>
</dbReference>
<dbReference type="AlphaFoldDB" id="A0A8X6SXJ9"/>
<dbReference type="EMBL" id="BMAU01021359">
    <property type="protein sequence ID" value="GFY21977.1"/>
    <property type="molecule type" value="Genomic_DNA"/>
</dbReference>
<protein>
    <submittedName>
        <fullName evidence="1">Transposable element Tcb1 transposase</fullName>
    </submittedName>
</protein>
<name>A0A8X6SXJ9_TRICX</name>
<evidence type="ECO:0000313" key="2">
    <source>
        <dbReference type="Proteomes" id="UP000887159"/>
    </source>
</evidence>
<sequence>MHRHTDSAPDIMIWGGIGFHCPPSLVRIAGTLNSQCYICEVLEPVLFSYIQHLPSTIFQKDNAQPHVTRSVQEFFFTLQIGLFPWPACSPDLSPIENMGSILAKRHAWGTPPASTPDQFLQFLEATWTALPHGYIQNLFILC</sequence>